<protein>
    <submittedName>
        <fullName evidence="2">Uncharacterized protein</fullName>
    </submittedName>
</protein>
<keyword evidence="1" id="KW-0812">Transmembrane</keyword>
<dbReference type="AlphaFoldDB" id="D5A8C3"/>
<sequence>MRLVIEGISHLYCRFFLFQLVFADLYHGILILVVPFGFLRCTHCLTQTGYHPFNLVLS</sequence>
<evidence type="ECO:0000313" key="2">
    <source>
        <dbReference type="EMBL" id="ADE75792.1"/>
    </source>
</evidence>
<keyword evidence="1" id="KW-0472">Membrane</keyword>
<evidence type="ECO:0000256" key="1">
    <source>
        <dbReference type="SAM" id="Phobius"/>
    </source>
</evidence>
<proteinExistence type="evidence at transcript level"/>
<keyword evidence="1" id="KW-1133">Transmembrane helix</keyword>
<reference evidence="2" key="1">
    <citation type="submission" date="2010-04" db="EMBL/GenBank/DDBJ databases">
        <authorList>
            <person name="Reid K.E."/>
            <person name="Liao N."/>
            <person name="Chan S."/>
            <person name="Docking R."/>
            <person name="Taylor G."/>
            <person name="Moore R."/>
            <person name="Mayo M."/>
            <person name="Munro S."/>
            <person name="King J."/>
            <person name="Yanchuk A."/>
            <person name="Holt R."/>
            <person name="Jones S."/>
            <person name="Marra M."/>
            <person name="Ritland C.E."/>
            <person name="Ritland K."/>
            <person name="Bohlmann J."/>
        </authorList>
    </citation>
    <scope>NUCLEOTIDE SEQUENCE</scope>
    <source>
        <tissue evidence="2">Buds collected with no treatment. Collection October 2007</tissue>
    </source>
</reference>
<accession>D5A8C3</accession>
<organism evidence="2">
    <name type="scientific">Picea sitchensis</name>
    <name type="common">Sitka spruce</name>
    <name type="synonym">Pinus sitchensis</name>
    <dbReference type="NCBI Taxonomy" id="3332"/>
    <lineage>
        <taxon>Eukaryota</taxon>
        <taxon>Viridiplantae</taxon>
        <taxon>Streptophyta</taxon>
        <taxon>Embryophyta</taxon>
        <taxon>Tracheophyta</taxon>
        <taxon>Spermatophyta</taxon>
        <taxon>Pinopsida</taxon>
        <taxon>Pinidae</taxon>
        <taxon>Conifers I</taxon>
        <taxon>Pinales</taxon>
        <taxon>Pinaceae</taxon>
        <taxon>Picea</taxon>
    </lineage>
</organism>
<feature type="transmembrane region" description="Helical" evidence="1">
    <location>
        <begin position="12"/>
        <end position="38"/>
    </location>
</feature>
<dbReference type="EMBL" id="BT122411">
    <property type="protein sequence ID" value="ADE75792.1"/>
    <property type="molecule type" value="mRNA"/>
</dbReference>
<name>D5A8C3_PICSI</name>